<dbReference type="Proteomes" id="UP001499967">
    <property type="component" value="Unassembled WGS sequence"/>
</dbReference>
<dbReference type="EMBL" id="BAAAHP010000075">
    <property type="protein sequence ID" value="GAA0935634.1"/>
    <property type="molecule type" value="Genomic_DNA"/>
</dbReference>
<gene>
    <name evidence="8" type="ORF">GCM10009559_27310</name>
</gene>
<comment type="subcellular location">
    <subcellularLocation>
        <location evidence="1">Cell membrane</location>
        <topology evidence="1">Multi-pass membrane protein</topology>
    </subcellularLocation>
</comment>
<evidence type="ECO:0000256" key="4">
    <source>
        <dbReference type="ARBA" id="ARBA00022692"/>
    </source>
</evidence>
<dbReference type="PANTHER" id="PTHR33452:SF1">
    <property type="entry name" value="INNER MEMBRANE PROTEIN YPHA-RELATED"/>
    <property type="match status" value="1"/>
</dbReference>
<keyword evidence="4 7" id="KW-0812">Transmembrane</keyword>
<dbReference type="PANTHER" id="PTHR33452">
    <property type="entry name" value="OXIDOREDUCTASE CATD-RELATED"/>
    <property type="match status" value="1"/>
</dbReference>
<feature type="transmembrane region" description="Helical" evidence="7">
    <location>
        <begin position="51"/>
        <end position="84"/>
    </location>
</feature>
<evidence type="ECO:0000256" key="5">
    <source>
        <dbReference type="ARBA" id="ARBA00022989"/>
    </source>
</evidence>
<dbReference type="InterPro" id="IPR032808">
    <property type="entry name" value="DoxX"/>
</dbReference>
<keyword evidence="9" id="KW-1185">Reference proteome</keyword>
<proteinExistence type="inferred from homology"/>
<feature type="transmembrane region" description="Helical" evidence="7">
    <location>
        <begin position="105"/>
        <end position="126"/>
    </location>
</feature>
<dbReference type="Pfam" id="PF07681">
    <property type="entry name" value="DoxX"/>
    <property type="match status" value="1"/>
</dbReference>
<evidence type="ECO:0000256" key="2">
    <source>
        <dbReference type="ARBA" id="ARBA00006679"/>
    </source>
</evidence>
<accession>A0ABN1Q0H7</accession>
<evidence type="ECO:0000313" key="9">
    <source>
        <dbReference type="Proteomes" id="UP001499967"/>
    </source>
</evidence>
<feature type="transmembrane region" description="Helical" evidence="7">
    <location>
        <begin position="138"/>
        <end position="156"/>
    </location>
</feature>
<keyword evidence="3" id="KW-1003">Cell membrane</keyword>
<evidence type="ECO:0008006" key="10">
    <source>
        <dbReference type="Google" id="ProtNLM"/>
    </source>
</evidence>
<dbReference type="RefSeq" id="WP_343941720.1">
    <property type="nucleotide sequence ID" value="NZ_BAAAHP010000075.1"/>
</dbReference>
<comment type="caution">
    <text evidence="8">The sequence shown here is derived from an EMBL/GenBank/DDBJ whole genome shotgun (WGS) entry which is preliminary data.</text>
</comment>
<evidence type="ECO:0000256" key="1">
    <source>
        <dbReference type="ARBA" id="ARBA00004651"/>
    </source>
</evidence>
<organism evidence="8 9">
    <name type="scientific">Pseudonocardia zijingensis</name>
    <dbReference type="NCBI Taxonomy" id="153376"/>
    <lineage>
        <taxon>Bacteria</taxon>
        <taxon>Bacillati</taxon>
        <taxon>Actinomycetota</taxon>
        <taxon>Actinomycetes</taxon>
        <taxon>Pseudonocardiales</taxon>
        <taxon>Pseudonocardiaceae</taxon>
        <taxon>Pseudonocardia</taxon>
    </lineage>
</organism>
<comment type="similarity">
    <text evidence="2">Belongs to the DoxX family.</text>
</comment>
<keyword evidence="5 7" id="KW-1133">Transmembrane helix</keyword>
<name>A0ABN1Q0H7_9PSEU</name>
<reference evidence="8 9" key="1">
    <citation type="journal article" date="2019" name="Int. J. Syst. Evol. Microbiol.">
        <title>The Global Catalogue of Microorganisms (GCM) 10K type strain sequencing project: providing services to taxonomists for standard genome sequencing and annotation.</title>
        <authorList>
            <consortium name="The Broad Institute Genomics Platform"/>
            <consortium name="The Broad Institute Genome Sequencing Center for Infectious Disease"/>
            <person name="Wu L."/>
            <person name="Ma J."/>
        </authorList>
    </citation>
    <scope>NUCLEOTIDE SEQUENCE [LARGE SCALE GENOMIC DNA]</scope>
    <source>
        <strain evidence="8 9">JCM 11117</strain>
    </source>
</reference>
<keyword evidence="6 7" id="KW-0472">Membrane</keyword>
<evidence type="ECO:0000313" key="8">
    <source>
        <dbReference type="EMBL" id="GAA0935634.1"/>
    </source>
</evidence>
<evidence type="ECO:0000256" key="3">
    <source>
        <dbReference type="ARBA" id="ARBA00022475"/>
    </source>
</evidence>
<evidence type="ECO:0000256" key="6">
    <source>
        <dbReference type="ARBA" id="ARBA00023136"/>
    </source>
</evidence>
<protein>
    <recommendedName>
        <fullName evidence="10">Oxidoreductase</fullName>
    </recommendedName>
</protein>
<evidence type="ECO:0000256" key="7">
    <source>
        <dbReference type="SAM" id="Phobius"/>
    </source>
</evidence>
<dbReference type="InterPro" id="IPR051907">
    <property type="entry name" value="DoxX-like_oxidoreductase"/>
</dbReference>
<sequence>MEFGLLLLRGVVGLLMAGHGAQKLFGWFGGDGIEGTGGFLESLGWRPGRMFAVLLGAAELLAGLALAFGFATPLAAGMLTGVLANAAWTVHRRNGLWNTAGGYEFPLTLAAAALTTAFTGAGALSVDAALGWSLAGTHWGLAALAIGLAGWLVGAVSRTLRPRWSPGTTTPAGAARA</sequence>